<comment type="caution">
    <text evidence="1">The sequence shown here is derived from an EMBL/GenBank/DDBJ whole genome shotgun (WGS) entry which is preliminary data.</text>
</comment>
<organism evidence="1 2">
    <name type="scientific">Basidiobolus ranarum</name>
    <dbReference type="NCBI Taxonomy" id="34480"/>
    <lineage>
        <taxon>Eukaryota</taxon>
        <taxon>Fungi</taxon>
        <taxon>Fungi incertae sedis</taxon>
        <taxon>Zoopagomycota</taxon>
        <taxon>Entomophthoromycotina</taxon>
        <taxon>Basidiobolomycetes</taxon>
        <taxon>Basidiobolales</taxon>
        <taxon>Basidiobolaceae</taxon>
        <taxon>Basidiobolus</taxon>
    </lineage>
</organism>
<reference evidence="1 2" key="1">
    <citation type="submission" date="2023-04" db="EMBL/GenBank/DDBJ databases">
        <title>Genome of Basidiobolus ranarum AG-B5.</title>
        <authorList>
            <person name="Stajich J.E."/>
            <person name="Carter-House D."/>
            <person name="Gryganskyi A."/>
        </authorList>
    </citation>
    <scope>NUCLEOTIDE SEQUENCE [LARGE SCALE GENOMIC DNA]</scope>
    <source>
        <strain evidence="1 2">AG-B5</strain>
    </source>
</reference>
<evidence type="ECO:0000313" key="2">
    <source>
        <dbReference type="Proteomes" id="UP001479436"/>
    </source>
</evidence>
<sequence>MSLENSTAAIHKDDDCSDVEEIDQSFGELSVDDIDFWSSRFISQYHSNSTYDEEVDSDIEQDTISNFKFDLLLERVLKNDPQEELRSWIESPDSEVPHVDFDELLDVILTGSDNQVERCIKTVESPQLDEESGLSTILATPDIMTPSLLAVNGEVGIFTQLLLLD</sequence>
<proteinExistence type="predicted"/>
<accession>A0ABR2WQX4</accession>
<protein>
    <submittedName>
        <fullName evidence="1">Uncharacterized protein</fullName>
    </submittedName>
</protein>
<dbReference type="EMBL" id="JASJQH010000531">
    <property type="protein sequence ID" value="KAK9763920.1"/>
    <property type="molecule type" value="Genomic_DNA"/>
</dbReference>
<dbReference type="Proteomes" id="UP001479436">
    <property type="component" value="Unassembled WGS sequence"/>
</dbReference>
<name>A0ABR2WQX4_9FUNG</name>
<evidence type="ECO:0000313" key="1">
    <source>
        <dbReference type="EMBL" id="KAK9763920.1"/>
    </source>
</evidence>
<gene>
    <name evidence="1" type="ORF">K7432_009008</name>
</gene>
<keyword evidence="2" id="KW-1185">Reference proteome</keyword>